<gene>
    <name evidence="1" type="ORF">CON36_22675</name>
</gene>
<protein>
    <recommendedName>
        <fullName evidence="3">Apea-like HEPN domain-containing protein</fullName>
    </recommendedName>
</protein>
<accession>A0A9X6SWB7</accession>
<evidence type="ECO:0008006" key="3">
    <source>
        <dbReference type="Google" id="ProtNLM"/>
    </source>
</evidence>
<dbReference type="RefSeq" id="WP_098005909.1">
    <property type="nucleotide sequence ID" value="NZ_NVMX01000040.1"/>
</dbReference>
<evidence type="ECO:0000313" key="1">
    <source>
        <dbReference type="EMBL" id="PDZ96298.1"/>
    </source>
</evidence>
<dbReference type="AlphaFoldDB" id="A0A9X6SWB7"/>
<name>A0A9X6SWB7_BACCE</name>
<dbReference type="Proteomes" id="UP000219922">
    <property type="component" value="Unassembled WGS sequence"/>
</dbReference>
<comment type="caution">
    <text evidence="1">The sequence shown here is derived from an EMBL/GenBank/DDBJ whole genome shotgun (WGS) entry which is preliminary data.</text>
</comment>
<evidence type="ECO:0000313" key="2">
    <source>
        <dbReference type="Proteomes" id="UP000219922"/>
    </source>
</evidence>
<dbReference type="EMBL" id="NVMX01000040">
    <property type="protein sequence ID" value="PDZ96298.1"/>
    <property type="molecule type" value="Genomic_DNA"/>
</dbReference>
<reference evidence="1 2" key="1">
    <citation type="submission" date="2017-09" db="EMBL/GenBank/DDBJ databases">
        <title>Large-scale bioinformatics analysis of Bacillus genomes uncovers conserved roles of natural products in bacterial physiology.</title>
        <authorList>
            <consortium name="Agbiome Team Llc"/>
            <person name="Bleich R.M."/>
            <person name="Grubbs K.J."/>
            <person name="Santa Maria K.C."/>
            <person name="Allen S.E."/>
            <person name="Farag S."/>
            <person name="Shank E.A."/>
            <person name="Bowers A."/>
        </authorList>
    </citation>
    <scope>NUCLEOTIDE SEQUENCE [LARGE SCALE GENOMIC DNA]</scope>
    <source>
        <strain evidence="1 2">AFS092789</strain>
    </source>
</reference>
<organism evidence="1 2">
    <name type="scientific">Bacillus cereus</name>
    <dbReference type="NCBI Taxonomy" id="1396"/>
    <lineage>
        <taxon>Bacteria</taxon>
        <taxon>Bacillati</taxon>
        <taxon>Bacillota</taxon>
        <taxon>Bacilli</taxon>
        <taxon>Bacillales</taxon>
        <taxon>Bacillaceae</taxon>
        <taxon>Bacillus</taxon>
        <taxon>Bacillus cereus group</taxon>
    </lineage>
</organism>
<sequence>MDFRKSHSLIERLLGRVEKGEVERGDNEPFISFMGEVSLTFQGKDNVIAFNDTVDFLWKNDKDIFDTINREVIRDKLVNLISHAAGGGTVNLDTVKEMFAEIKSIPVERFEVLSPLYGVEYFKAAPLEIGPYIIYNKNIHRNNLLEKYPQSEKVLNMRLDDEDSDSDVVIGVCENARTVTRANEKAQLRLQRFEDTIRFMIGDHSKKYDVGIFNFNSYRLNTGIVLSEKTIVSNMSVAGTVDKVPLHQFPINASEYGHDKIWGILAKDNPSNLEKRIITAIEWSGKALRDEESARAFTQYIFGLEALLQFQQRGVMVSPSITYQISEFVAFIISDEFEGRLEIEKMVKNLYGKRSAIAHGGSSDVNETELLEAMHLNKLIITSLLTNEVFRDFKTVEQLGEWVKIQKYS</sequence>
<proteinExistence type="predicted"/>